<dbReference type="AlphaFoldDB" id="A0A1A9RXJ7"/>
<dbReference type="RefSeq" id="WP_067594204.1">
    <property type="nucleotide sequence ID" value="NZ_LXSL01000028.1"/>
</dbReference>
<accession>A0A1A9RXJ7</accession>
<dbReference type="Proteomes" id="UP000077885">
    <property type="component" value="Unassembled WGS sequence"/>
</dbReference>
<organism evidence="3 4">
    <name type="scientific">Eikenella longinqua</name>
    <dbReference type="NCBI Taxonomy" id="1795827"/>
    <lineage>
        <taxon>Bacteria</taxon>
        <taxon>Pseudomonadati</taxon>
        <taxon>Pseudomonadota</taxon>
        <taxon>Betaproteobacteria</taxon>
        <taxon>Neisseriales</taxon>
        <taxon>Neisseriaceae</taxon>
        <taxon>Eikenella</taxon>
    </lineage>
</organism>
<dbReference type="EMBL" id="LXSL01000028">
    <property type="protein sequence ID" value="OAM26866.1"/>
    <property type="molecule type" value="Genomic_DNA"/>
</dbReference>
<feature type="region of interest" description="Disordered" evidence="1">
    <location>
        <begin position="1"/>
        <end position="22"/>
    </location>
</feature>
<sequence>MNRDFNPYQAPQSQDYRPQSSPECWREGKRVFLPNGADLPCRCIRCGAEAEPPRRAKKLFWYHPAWNLLLVPLIFIAWLIALIIALCVRKTLQIHPALCPQHQRQMRRLFWGVPALVLVLLLLPMPILTGSISFLSGILTPDLIIFWYCGIIIFCLIFAIATSPLRPRMVKMTEEYSILKGFGQGFLDTLPEEYEAKSRWD</sequence>
<proteinExistence type="predicted"/>
<feature type="transmembrane region" description="Helical" evidence="2">
    <location>
        <begin position="65"/>
        <end position="88"/>
    </location>
</feature>
<dbReference type="STRING" id="1795827.A7P95_08945"/>
<evidence type="ECO:0000256" key="2">
    <source>
        <dbReference type="SAM" id="Phobius"/>
    </source>
</evidence>
<feature type="transmembrane region" description="Helical" evidence="2">
    <location>
        <begin position="145"/>
        <end position="165"/>
    </location>
</feature>
<evidence type="ECO:0000313" key="3">
    <source>
        <dbReference type="EMBL" id="OAM26866.1"/>
    </source>
</evidence>
<dbReference type="OrthoDB" id="187787at2"/>
<keyword evidence="4" id="KW-1185">Reference proteome</keyword>
<keyword evidence="2" id="KW-1133">Transmembrane helix</keyword>
<feature type="compositionally biased region" description="Polar residues" evidence="1">
    <location>
        <begin position="9"/>
        <end position="22"/>
    </location>
</feature>
<evidence type="ECO:0000256" key="1">
    <source>
        <dbReference type="SAM" id="MobiDB-lite"/>
    </source>
</evidence>
<keyword evidence="2" id="KW-0812">Transmembrane</keyword>
<reference evidence="4" key="1">
    <citation type="submission" date="2016-05" db="EMBL/GenBank/DDBJ databases">
        <title>Draft genome of Corynebacterium afermentans subsp. afermentans LCDC 88199T.</title>
        <authorList>
            <person name="Bernier A.-M."/>
            <person name="Bernard K."/>
        </authorList>
    </citation>
    <scope>NUCLEOTIDE SEQUENCE [LARGE SCALE GENOMIC DNA]</scope>
    <source>
        <strain evidence="4">NML02-A-017</strain>
    </source>
</reference>
<keyword evidence="2" id="KW-0472">Membrane</keyword>
<evidence type="ECO:0000313" key="4">
    <source>
        <dbReference type="Proteomes" id="UP000077885"/>
    </source>
</evidence>
<feature type="transmembrane region" description="Helical" evidence="2">
    <location>
        <begin position="109"/>
        <end position="139"/>
    </location>
</feature>
<name>A0A1A9RXJ7_9NEIS</name>
<protein>
    <submittedName>
        <fullName evidence="3">Uncharacterized protein</fullName>
    </submittedName>
</protein>
<gene>
    <name evidence="3" type="ORF">A7P95_08945</name>
</gene>
<comment type="caution">
    <text evidence="3">The sequence shown here is derived from an EMBL/GenBank/DDBJ whole genome shotgun (WGS) entry which is preliminary data.</text>
</comment>